<comment type="caution">
    <text evidence="4">The sequence shown here is derived from an EMBL/GenBank/DDBJ whole genome shotgun (WGS) entry which is preliminary data.</text>
</comment>
<comment type="similarity">
    <text evidence="1">Belongs to the membrane fusion protein (MFP) (TC 8.A.1) family.</text>
</comment>
<dbReference type="PANTHER" id="PTHR30469:SF29">
    <property type="entry name" value="BLR2860 PROTEIN"/>
    <property type="match status" value="1"/>
</dbReference>
<dbReference type="NCBIfam" id="TIGR01730">
    <property type="entry name" value="RND_mfp"/>
    <property type="match status" value="1"/>
</dbReference>
<name>A0ABS6T1W0_9RHOB</name>
<protein>
    <submittedName>
        <fullName evidence="4">Efflux RND transporter periplasmic adaptor subunit</fullName>
    </submittedName>
</protein>
<feature type="coiled-coil region" evidence="2">
    <location>
        <begin position="125"/>
        <end position="183"/>
    </location>
</feature>
<feature type="domain" description="CusB-like beta-barrel" evidence="3">
    <location>
        <begin position="222"/>
        <end position="289"/>
    </location>
</feature>
<evidence type="ECO:0000256" key="2">
    <source>
        <dbReference type="SAM" id="Coils"/>
    </source>
</evidence>
<dbReference type="Pfam" id="PF25954">
    <property type="entry name" value="Beta-barrel_RND_2"/>
    <property type="match status" value="1"/>
</dbReference>
<dbReference type="Proteomes" id="UP000756530">
    <property type="component" value="Unassembled WGS sequence"/>
</dbReference>
<reference evidence="4 5" key="1">
    <citation type="submission" date="2021-05" db="EMBL/GenBank/DDBJ databases">
        <title>Culturable bacteria isolated from Daya Bay.</title>
        <authorList>
            <person name="Zheng W."/>
            <person name="Yu S."/>
            <person name="Huang Y."/>
        </authorList>
    </citation>
    <scope>NUCLEOTIDE SEQUENCE [LARGE SCALE GENOMIC DNA]</scope>
    <source>
        <strain evidence="4 5">DP4N28-5</strain>
    </source>
</reference>
<keyword evidence="2" id="KW-0175">Coiled coil</keyword>
<evidence type="ECO:0000259" key="3">
    <source>
        <dbReference type="Pfam" id="PF25954"/>
    </source>
</evidence>
<keyword evidence="5" id="KW-1185">Reference proteome</keyword>
<sequence>MRPIPIITALITVAILFLLVFQREALRDFVGLGNASEAVVSEGEPAPAERDPGTVARVEVTAMVSRAQDIDTGVIVRGETEAKRAVTLVSETSGRVAVQPSAKGSEVAQGDVVCELDPGTREVSISQAEAQVAEAEKNLAAAEALSEDGFASETRVLSARAAYQSATAALEQAKSALDDTEIRAPFAGVIDGDVPEVGTLLQPGGTCARIVQLNPMKLIGYVPELDVARIEPGAQVGARLATGEQMIGTLTYVGRSADPVTRTFLVEAEVANDDLSIRSGQTVEMLIASAGRAAHLVPQSALTLNDAGDLGVRSVGDDDVTAFLPVEIVRDSTDGVWVAGLPDEVAVIVVGQDYVKDGVPLDVQYRESGS</sequence>
<proteinExistence type="inferred from homology"/>
<dbReference type="InterPro" id="IPR006143">
    <property type="entry name" value="RND_pump_MFP"/>
</dbReference>
<evidence type="ECO:0000313" key="5">
    <source>
        <dbReference type="Proteomes" id="UP000756530"/>
    </source>
</evidence>
<dbReference type="InterPro" id="IPR058792">
    <property type="entry name" value="Beta-barrel_RND_2"/>
</dbReference>
<gene>
    <name evidence="4" type="ORF">KJP28_09820</name>
</gene>
<dbReference type="PANTHER" id="PTHR30469">
    <property type="entry name" value="MULTIDRUG RESISTANCE PROTEIN MDTA"/>
    <property type="match status" value="1"/>
</dbReference>
<evidence type="ECO:0000313" key="4">
    <source>
        <dbReference type="EMBL" id="MBV7379225.1"/>
    </source>
</evidence>
<organism evidence="4 5">
    <name type="scientific">Maritimibacter dapengensis</name>
    <dbReference type="NCBI Taxonomy" id="2836868"/>
    <lineage>
        <taxon>Bacteria</taxon>
        <taxon>Pseudomonadati</taxon>
        <taxon>Pseudomonadota</taxon>
        <taxon>Alphaproteobacteria</taxon>
        <taxon>Rhodobacterales</taxon>
        <taxon>Roseobacteraceae</taxon>
        <taxon>Maritimibacter</taxon>
    </lineage>
</organism>
<accession>A0ABS6T1W0</accession>
<evidence type="ECO:0000256" key="1">
    <source>
        <dbReference type="ARBA" id="ARBA00009477"/>
    </source>
</evidence>
<dbReference type="RefSeq" id="WP_218392371.1">
    <property type="nucleotide sequence ID" value="NZ_JAHUZE010000002.1"/>
</dbReference>
<dbReference type="EMBL" id="JAHUZE010000002">
    <property type="protein sequence ID" value="MBV7379225.1"/>
    <property type="molecule type" value="Genomic_DNA"/>
</dbReference>